<dbReference type="PANTHER" id="PTHR43147:SF2">
    <property type="entry name" value="NADP-DEPENDENT OXIDOREDUCTASE DOMAIN-CONTAINING PROTEIN"/>
    <property type="match status" value="1"/>
</dbReference>
<gene>
    <name evidence="2" type="ORF">HMPREF9465_01818</name>
</gene>
<dbReference type="Gene3D" id="3.20.20.100">
    <property type="entry name" value="NADP-dependent oxidoreductase domain"/>
    <property type="match status" value="1"/>
</dbReference>
<dbReference type="PATRIC" id="fig|742823.3.peg.1816"/>
<dbReference type="CDD" id="cd19101">
    <property type="entry name" value="AKR_unchar"/>
    <property type="match status" value="1"/>
</dbReference>
<dbReference type="RefSeq" id="WP_005436295.1">
    <property type="nucleotide sequence ID" value="NZ_JH815519.1"/>
</dbReference>
<dbReference type="InterPro" id="IPR020471">
    <property type="entry name" value="AKR"/>
</dbReference>
<dbReference type="eggNOG" id="COG0667">
    <property type="taxonomic scope" value="Bacteria"/>
</dbReference>
<dbReference type="STRING" id="742823.HMPREF9465_01818"/>
<evidence type="ECO:0000313" key="3">
    <source>
        <dbReference type="Proteomes" id="UP000005835"/>
    </source>
</evidence>
<dbReference type="HOGENOM" id="CLU_023205_4_0_4"/>
<dbReference type="SUPFAM" id="SSF51430">
    <property type="entry name" value="NAD(P)-linked oxidoreductase"/>
    <property type="match status" value="1"/>
</dbReference>
<evidence type="ECO:0000313" key="2">
    <source>
        <dbReference type="EMBL" id="EKB30572.1"/>
    </source>
</evidence>
<dbReference type="AlphaFoldDB" id="K1JSA1"/>
<proteinExistence type="predicted"/>
<protein>
    <recommendedName>
        <fullName evidence="1">NADP-dependent oxidoreductase domain-containing protein</fullName>
    </recommendedName>
</protein>
<dbReference type="Proteomes" id="UP000005835">
    <property type="component" value="Unassembled WGS sequence"/>
</dbReference>
<feature type="domain" description="NADP-dependent oxidoreductase" evidence="1">
    <location>
        <begin position="21"/>
        <end position="318"/>
    </location>
</feature>
<keyword evidence="3" id="KW-1185">Reference proteome</keyword>
<dbReference type="InterPro" id="IPR036812">
    <property type="entry name" value="NAD(P)_OxRdtase_dom_sf"/>
</dbReference>
<dbReference type="GO" id="GO:0016491">
    <property type="term" value="F:oxidoreductase activity"/>
    <property type="evidence" value="ECO:0007669"/>
    <property type="project" value="InterPro"/>
</dbReference>
<dbReference type="EMBL" id="ADMG01000038">
    <property type="protein sequence ID" value="EKB30572.1"/>
    <property type="molecule type" value="Genomic_DNA"/>
</dbReference>
<dbReference type="Pfam" id="PF00248">
    <property type="entry name" value="Aldo_ket_red"/>
    <property type="match status" value="1"/>
</dbReference>
<organism evidence="2 3">
    <name type="scientific">Sutterella wadsworthensis 2_1_59BFAA</name>
    <dbReference type="NCBI Taxonomy" id="742823"/>
    <lineage>
        <taxon>Bacteria</taxon>
        <taxon>Pseudomonadati</taxon>
        <taxon>Pseudomonadota</taxon>
        <taxon>Betaproteobacteria</taxon>
        <taxon>Burkholderiales</taxon>
        <taxon>Sutterellaceae</taxon>
        <taxon>Sutterella</taxon>
    </lineage>
</organism>
<comment type="caution">
    <text evidence="2">The sequence shown here is derived from an EMBL/GenBank/DDBJ whole genome shotgun (WGS) entry which is preliminary data.</text>
</comment>
<accession>K1JSA1</accession>
<dbReference type="PANTHER" id="PTHR43147">
    <property type="entry name" value="PROTEIN TAS"/>
    <property type="match status" value="1"/>
</dbReference>
<dbReference type="InterPro" id="IPR023210">
    <property type="entry name" value="NADP_OxRdtase_dom"/>
</dbReference>
<sequence>MTQAPLMDRIHITEDYDVPRVINGGWQLSAGHALERPLDLADASRAFNRLIDMGFDTFDCADIYTGVEDFFGGIIRERRKAGLRLPQIHTKFVPDLNDLANVTPAYVENIITRSLRRLGVERLDAVQFHWWDYSVPGMVDVAGELVRLQEKGLIRLISTTNFNAVELRKLIDAGIPVATNQCQYSVLDRRPAMRLERLCRETGVKLLCYGTIAGGFMSEKWLGAPKPDHFENRSLVKYALVIEDSLRWEGFQALLALMKEIGDPLGLSIANVSTLWTLSRPEVAAAIIGTRSSRHVDGNAALIGRTLPPEAVARIDAFLAGFPTVDGDCFDLERLDGSKHRAIMRMNLVNSVDGK</sequence>
<reference evidence="2 3" key="1">
    <citation type="submission" date="2012-05" db="EMBL/GenBank/DDBJ databases">
        <title>The Genome Sequence of Sutterella wadsworthensis 2_1_59BFAA.</title>
        <authorList>
            <consortium name="The Broad Institute Genome Sequencing Platform"/>
            <person name="Earl A."/>
            <person name="Ward D."/>
            <person name="Feldgarden M."/>
            <person name="Gevers D."/>
            <person name="Daigneault M."/>
            <person name="Strauss J."/>
            <person name="Allen-Vercoe E."/>
            <person name="Walker B."/>
            <person name="Young S.K."/>
            <person name="Zeng Q."/>
            <person name="Gargeya S."/>
            <person name="Fitzgerald M."/>
            <person name="Haas B."/>
            <person name="Abouelleil A."/>
            <person name="Alvarado L."/>
            <person name="Arachchi H.M."/>
            <person name="Berlin A.M."/>
            <person name="Chapman S.B."/>
            <person name="Goldberg J."/>
            <person name="Griggs A."/>
            <person name="Gujja S."/>
            <person name="Hansen M."/>
            <person name="Howarth C."/>
            <person name="Imamovic A."/>
            <person name="Larimer J."/>
            <person name="McCowen C."/>
            <person name="Montmayeur A."/>
            <person name="Murphy C."/>
            <person name="Neiman D."/>
            <person name="Pearson M."/>
            <person name="Priest M."/>
            <person name="Roberts A."/>
            <person name="Saif S."/>
            <person name="Shea T."/>
            <person name="Sisk P."/>
            <person name="Sykes S."/>
            <person name="Wortman J."/>
            <person name="Nusbaum C."/>
            <person name="Birren B."/>
        </authorList>
    </citation>
    <scope>NUCLEOTIDE SEQUENCE [LARGE SCALE GENOMIC DNA]</scope>
    <source>
        <strain evidence="2 3">2_1_59BFAA</strain>
    </source>
</reference>
<dbReference type="PRINTS" id="PR00069">
    <property type="entry name" value="ALDKETRDTASE"/>
</dbReference>
<name>K1JSA1_9BURK</name>
<evidence type="ECO:0000259" key="1">
    <source>
        <dbReference type="Pfam" id="PF00248"/>
    </source>
</evidence>